<feature type="domain" description="RRM" evidence="2">
    <location>
        <begin position="44"/>
        <end position="99"/>
    </location>
</feature>
<protein>
    <recommendedName>
        <fullName evidence="2">RRM domain-containing protein</fullName>
    </recommendedName>
</protein>
<evidence type="ECO:0000256" key="1">
    <source>
        <dbReference type="PROSITE-ProRule" id="PRU00176"/>
    </source>
</evidence>
<dbReference type="OrthoDB" id="7763451at2759"/>
<keyword evidence="4" id="KW-1185">Reference proteome</keyword>
<dbReference type="SUPFAM" id="SSF54928">
    <property type="entry name" value="RNA-binding domain, RBD"/>
    <property type="match status" value="1"/>
</dbReference>
<dbReference type="PROSITE" id="PS50102">
    <property type="entry name" value="RRM"/>
    <property type="match status" value="1"/>
</dbReference>
<keyword evidence="1" id="KW-0694">RNA-binding</keyword>
<sequence length="259" mass="28044">MGIIMEIHLSFYTYGPDLTVVCGRRSEGHESTADPALQWVLQVRTVKVSNVSHIATEQEIKEFFSFSGDIDHVELKSFDEWSRVAYVTFRDSQGAETAILLSQYQESKPAATSKSAVRKVEDVVTTMLAKGYALGKGAVSRAKTFDEKHRITSTAAAKVVSFDKKIGFSEKIDAGASAVGGKVRQVDDRFRVSEKSKSAFSAAEQKVSSAGSAMMKNRYVFTGVSFVTGAFSKVGKAAGDVGSKAKEKAAAEQMKRGII</sequence>
<name>A0A2I0A3G2_9ASPA</name>
<evidence type="ECO:0000313" key="3">
    <source>
        <dbReference type="EMBL" id="PKA50084.1"/>
    </source>
</evidence>
<dbReference type="InterPro" id="IPR035979">
    <property type="entry name" value="RBD_domain_sf"/>
</dbReference>
<dbReference type="InterPro" id="IPR012677">
    <property type="entry name" value="Nucleotide-bd_a/b_plait_sf"/>
</dbReference>
<dbReference type="EMBL" id="KZ452031">
    <property type="protein sequence ID" value="PKA50084.1"/>
    <property type="molecule type" value="Genomic_DNA"/>
</dbReference>
<dbReference type="GO" id="GO:0003723">
    <property type="term" value="F:RNA binding"/>
    <property type="evidence" value="ECO:0007669"/>
    <property type="project" value="UniProtKB-UniRule"/>
</dbReference>
<dbReference type="PANTHER" id="PTHR32343">
    <property type="entry name" value="SERINE/ARGININE-RICH SPLICING FACTOR"/>
    <property type="match status" value="1"/>
</dbReference>
<dbReference type="PANTHER" id="PTHR32343:SF10">
    <property type="entry name" value="RNA-BINDING REGION RNP-1 DOMAIN-CONTAINING PROTEIN"/>
    <property type="match status" value="1"/>
</dbReference>
<proteinExistence type="predicted"/>
<gene>
    <name evidence="3" type="ORF">AXF42_Ash019602</name>
</gene>
<dbReference type="Pfam" id="PF00076">
    <property type="entry name" value="RRM_1"/>
    <property type="match status" value="1"/>
</dbReference>
<dbReference type="AlphaFoldDB" id="A0A2I0A3G2"/>
<dbReference type="InterPro" id="IPR000504">
    <property type="entry name" value="RRM_dom"/>
</dbReference>
<organism evidence="3 4">
    <name type="scientific">Apostasia shenzhenica</name>
    <dbReference type="NCBI Taxonomy" id="1088818"/>
    <lineage>
        <taxon>Eukaryota</taxon>
        <taxon>Viridiplantae</taxon>
        <taxon>Streptophyta</taxon>
        <taxon>Embryophyta</taxon>
        <taxon>Tracheophyta</taxon>
        <taxon>Spermatophyta</taxon>
        <taxon>Magnoliopsida</taxon>
        <taxon>Liliopsida</taxon>
        <taxon>Asparagales</taxon>
        <taxon>Orchidaceae</taxon>
        <taxon>Apostasioideae</taxon>
        <taxon>Apostasia</taxon>
    </lineage>
</organism>
<accession>A0A2I0A3G2</accession>
<dbReference type="Proteomes" id="UP000236161">
    <property type="component" value="Unassembled WGS sequence"/>
</dbReference>
<evidence type="ECO:0000313" key="4">
    <source>
        <dbReference type="Proteomes" id="UP000236161"/>
    </source>
</evidence>
<evidence type="ECO:0000259" key="2">
    <source>
        <dbReference type="PROSITE" id="PS50102"/>
    </source>
</evidence>
<dbReference type="Gene3D" id="3.30.70.330">
    <property type="match status" value="1"/>
</dbReference>
<reference evidence="3 4" key="1">
    <citation type="journal article" date="2017" name="Nature">
        <title>The Apostasia genome and the evolution of orchids.</title>
        <authorList>
            <person name="Zhang G.Q."/>
            <person name="Liu K.W."/>
            <person name="Li Z."/>
            <person name="Lohaus R."/>
            <person name="Hsiao Y.Y."/>
            <person name="Niu S.C."/>
            <person name="Wang J.Y."/>
            <person name="Lin Y.C."/>
            <person name="Xu Q."/>
            <person name="Chen L.J."/>
            <person name="Yoshida K."/>
            <person name="Fujiwara S."/>
            <person name="Wang Z.W."/>
            <person name="Zhang Y.Q."/>
            <person name="Mitsuda N."/>
            <person name="Wang M."/>
            <person name="Liu G.H."/>
            <person name="Pecoraro L."/>
            <person name="Huang H.X."/>
            <person name="Xiao X.J."/>
            <person name="Lin M."/>
            <person name="Wu X.Y."/>
            <person name="Wu W.L."/>
            <person name="Chen Y.Y."/>
            <person name="Chang S.B."/>
            <person name="Sakamoto S."/>
            <person name="Ohme-Takagi M."/>
            <person name="Yagi M."/>
            <person name="Zeng S.J."/>
            <person name="Shen C.Y."/>
            <person name="Yeh C.M."/>
            <person name="Luo Y.B."/>
            <person name="Tsai W.C."/>
            <person name="Van de Peer Y."/>
            <person name="Liu Z.J."/>
        </authorList>
    </citation>
    <scope>NUCLEOTIDE SEQUENCE [LARGE SCALE GENOMIC DNA]</scope>
    <source>
        <strain evidence="4">cv. Shenzhen</strain>
        <tissue evidence="3">Stem</tissue>
    </source>
</reference>